<protein>
    <submittedName>
        <fullName evidence="1">Uncharacterized protein</fullName>
    </submittedName>
</protein>
<evidence type="ECO:0000313" key="1">
    <source>
        <dbReference type="EMBL" id="MDR9900407.1"/>
    </source>
</evidence>
<reference evidence="2" key="1">
    <citation type="journal article" date="2021" name="Science">
        <title>Hunting the eagle killer: A cyanobacterial neurotoxin causes vacuolar myelinopathy.</title>
        <authorList>
            <person name="Breinlinger S."/>
            <person name="Phillips T.J."/>
            <person name="Haram B.N."/>
            <person name="Mares J."/>
            <person name="Martinez Yerena J.A."/>
            <person name="Hrouzek P."/>
            <person name="Sobotka R."/>
            <person name="Henderson W.M."/>
            <person name="Schmieder P."/>
            <person name="Williams S.M."/>
            <person name="Lauderdale J.D."/>
            <person name="Wilde H.D."/>
            <person name="Gerrin W."/>
            <person name="Kust A."/>
            <person name="Washington J.W."/>
            <person name="Wagner C."/>
            <person name="Geier B."/>
            <person name="Liebeke M."/>
            <person name="Enke H."/>
            <person name="Niedermeyer T.H.J."/>
            <person name="Wilde S.B."/>
        </authorList>
    </citation>
    <scope>NUCLEOTIDE SEQUENCE [LARGE SCALE GENOMIC DNA]</scope>
    <source>
        <strain evidence="2">Thurmond2011</strain>
    </source>
</reference>
<organism evidence="1 2">
    <name type="scientific">Aetokthonos hydrillicola Thurmond2011</name>
    <dbReference type="NCBI Taxonomy" id="2712845"/>
    <lineage>
        <taxon>Bacteria</taxon>
        <taxon>Bacillati</taxon>
        <taxon>Cyanobacteriota</taxon>
        <taxon>Cyanophyceae</taxon>
        <taxon>Nostocales</taxon>
        <taxon>Hapalosiphonaceae</taxon>
        <taxon>Aetokthonos</taxon>
    </lineage>
</organism>
<evidence type="ECO:0000313" key="2">
    <source>
        <dbReference type="Proteomes" id="UP000667802"/>
    </source>
</evidence>
<keyword evidence="2" id="KW-1185">Reference proteome</keyword>
<proteinExistence type="predicted"/>
<accession>A0AAP5MDD2</accession>
<dbReference type="AlphaFoldDB" id="A0AAP5MDD2"/>
<name>A0AAP5MDD2_9CYAN</name>
<dbReference type="RefSeq" id="WP_208343472.1">
    <property type="nucleotide sequence ID" value="NZ_CAWQFN010000320.1"/>
</dbReference>
<dbReference type="Proteomes" id="UP000667802">
    <property type="component" value="Unassembled WGS sequence"/>
</dbReference>
<comment type="caution">
    <text evidence="1">The sequence shown here is derived from an EMBL/GenBank/DDBJ whole genome shotgun (WGS) entry which is preliminary data.</text>
</comment>
<sequence>MSEQSNTFIQINEDDSAYVTTAQGTEYIEKEMNVVLEKVMCEVVNFAQYIQSLDQEITQQQAYQILIAILSTLPAQFKHEPQAKAQLLNLIQEFKNIS</sequence>
<gene>
    <name evidence="1" type="ORF">G7B40_038550</name>
</gene>
<dbReference type="EMBL" id="JAALHA020000034">
    <property type="protein sequence ID" value="MDR9900407.1"/>
    <property type="molecule type" value="Genomic_DNA"/>
</dbReference>